<evidence type="ECO:0000313" key="5">
    <source>
        <dbReference type="Proteomes" id="UP000237347"/>
    </source>
</evidence>
<dbReference type="Gene3D" id="1.10.1040.50">
    <property type="match status" value="1"/>
</dbReference>
<dbReference type="GO" id="GO:0016829">
    <property type="term" value="F:lyase activity"/>
    <property type="evidence" value="ECO:0007669"/>
    <property type="project" value="UniProtKB-KW"/>
</dbReference>
<comment type="caution">
    <text evidence="4">The sequence shown here is derived from an EMBL/GenBank/DDBJ whole genome shotgun (WGS) entry which is preliminary data.</text>
</comment>
<reference evidence="4 5" key="1">
    <citation type="journal article" date="2018" name="Sci. Data">
        <title>The draft genome sequence of cork oak.</title>
        <authorList>
            <person name="Ramos A.M."/>
            <person name="Usie A."/>
            <person name="Barbosa P."/>
            <person name="Barros P.M."/>
            <person name="Capote T."/>
            <person name="Chaves I."/>
            <person name="Simoes F."/>
            <person name="Abreu I."/>
            <person name="Carrasquinho I."/>
            <person name="Faro C."/>
            <person name="Guimaraes J.B."/>
            <person name="Mendonca D."/>
            <person name="Nobrega F."/>
            <person name="Rodrigues L."/>
            <person name="Saibo N.J.M."/>
            <person name="Varela M.C."/>
            <person name="Egas C."/>
            <person name="Matos J."/>
            <person name="Miguel C.M."/>
            <person name="Oliveira M.M."/>
            <person name="Ricardo C.P."/>
            <person name="Goncalves S."/>
        </authorList>
    </citation>
    <scope>NUCLEOTIDE SEQUENCE [LARGE SCALE GENOMIC DNA]</scope>
    <source>
        <strain evidence="5">cv. HL8</strain>
    </source>
</reference>
<keyword evidence="2" id="KW-0456">Lyase</keyword>
<evidence type="ECO:0000313" key="4">
    <source>
        <dbReference type="EMBL" id="KAK7851254.1"/>
    </source>
</evidence>
<dbReference type="GO" id="GO:0006635">
    <property type="term" value="P:fatty acid beta-oxidation"/>
    <property type="evidence" value="ECO:0007669"/>
    <property type="project" value="TreeGrafter"/>
</dbReference>
<sequence>MIKNGRNGTTENIFSHIKIKARGYYIYEKGSKQKPDPSVLPITEDSKRIANIIPDEEKSICVSDGEILEVVFFPAVNEAMPCYR</sequence>
<organism evidence="4 5">
    <name type="scientific">Quercus suber</name>
    <name type="common">Cork oak</name>
    <dbReference type="NCBI Taxonomy" id="58331"/>
    <lineage>
        <taxon>Eukaryota</taxon>
        <taxon>Viridiplantae</taxon>
        <taxon>Streptophyta</taxon>
        <taxon>Embryophyta</taxon>
        <taxon>Tracheophyta</taxon>
        <taxon>Spermatophyta</taxon>
        <taxon>Magnoliopsida</taxon>
        <taxon>eudicotyledons</taxon>
        <taxon>Gunneridae</taxon>
        <taxon>Pentapetalae</taxon>
        <taxon>rosids</taxon>
        <taxon>fabids</taxon>
        <taxon>Fagales</taxon>
        <taxon>Fagaceae</taxon>
        <taxon>Quercus</taxon>
    </lineage>
</organism>
<evidence type="ECO:0000256" key="1">
    <source>
        <dbReference type="ARBA" id="ARBA00023235"/>
    </source>
</evidence>
<accession>A0AAW0LJZ2</accession>
<proteinExistence type="predicted"/>
<gene>
    <name evidence="4" type="primary">AIM1_2</name>
    <name evidence="4" type="ORF">CFP56_042519</name>
</gene>
<keyword evidence="1" id="KW-0413">Isomerase</keyword>
<name>A0AAW0LJZ2_QUESU</name>
<dbReference type="GO" id="GO:0003857">
    <property type="term" value="F:(3S)-3-hydroxyacyl-CoA dehydrogenase (NAD+) activity"/>
    <property type="evidence" value="ECO:0007669"/>
    <property type="project" value="TreeGrafter"/>
</dbReference>
<dbReference type="GO" id="GO:0005777">
    <property type="term" value="C:peroxisome"/>
    <property type="evidence" value="ECO:0007669"/>
    <property type="project" value="TreeGrafter"/>
</dbReference>
<dbReference type="GO" id="GO:0016853">
    <property type="term" value="F:isomerase activity"/>
    <property type="evidence" value="ECO:0007669"/>
    <property type="project" value="UniProtKB-KW"/>
</dbReference>
<keyword evidence="3" id="KW-0511">Multifunctional enzyme</keyword>
<dbReference type="EMBL" id="PKMF04000089">
    <property type="protein sequence ID" value="KAK7851254.1"/>
    <property type="molecule type" value="Genomic_DNA"/>
</dbReference>
<keyword evidence="5" id="KW-1185">Reference proteome</keyword>
<evidence type="ECO:0000256" key="2">
    <source>
        <dbReference type="ARBA" id="ARBA00023239"/>
    </source>
</evidence>
<dbReference type="PANTHER" id="PTHR23309:SF49">
    <property type="entry name" value="PEROXISOMAL BIFUNCTIONAL ENZYME"/>
    <property type="match status" value="1"/>
</dbReference>
<protein>
    <submittedName>
        <fullName evidence="4">Peroxisomal fatty acid beta-oxidation multifunctional protein aim1</fullName>
    </submittedName>
</protein>
<dbReference type="PANTHER" id="PTHR23309">
    <property type="entry name" value="3-HYDROXYACYL-COA DEHYROGENASE"/>
    <property type="match status" value="1"/>
</dbReference>
<evidence type="ECO:0000256" key="3">
    <source>
        <dbReference type="ARBA" id="ARBA00023268"/>
    </source>
</evidence>
<dbReference type="AlphaFoldDB" id="A0AAW0LJZ2"/>
<dbReference type="Proteomes" id="UP000237347">
    <property type="component" value="Unassembled WGS sequence"/>
</dbReference>